<proteinExistence type="predicted"/>
<comment type="caution">
    <text evidence="3">The sequence shown here is derived from an EMBL/GenBank/DDBJ whole genome shotgun (WGS) entry which is preliminary data.</text>
</comment>
<dbReference type="EMBL" id="JAEPES010000001">
    <property type="protein sequence ID" value="MBK4346216.1"/>
    <property type="molecule type" value="Genomic_DNA"/>
</dbReference>
<name>A0A934W1W6_9MICO</name>
<evidence type="ECO:0000256" key="1">
    <source>
        <dbReference type="ARBA" id="ARBA00023002"/>
    </source>
</evidence>
<evidence type="ECO:0000313" key="4">
    <source>
        <dbReference type="Proteomes" id="UP000636458"/>
    </source>
</evidence>
<dbReference type="InterPro" id="IPR011251">
    <property type="entry name" value="Luciferase-like_dom"/>
</dbReference>
<keyword evidence="1" id="KW-0560">Oxidoreductase</keyword>
<dbReference type="AlphaFoldDB" id="A0A934W1W6"/>
<dbReference type="Proteomes" id="UP000636458">
    <property type="component" value="Unassembled WGS sequence"/>
</dbReference>
<dbReference type="PANTHER" id="PTHR43244">
    <property type="match status" value="1"/>
</dbReference>
<dbReference type="Pfam" id="PF00296">
    <property type="entry name" value="Bac_luciferase"/>
    <property type="match status" value="1"/>
</dbReference>
<reference evidence="3" key="1">
    <citation type="submission" date="2021-01" db="EMBL/GenBank/DDBJ databases">
        <title>Lacisediminihabitans sp. nov. strain G11-30, isolated from Antarctic Soil.</title>
        <authorList>
            <person name="Li J."/>
        </authorList>
    </citation>
    <scope>NUCLEOTIDE SEQUENCE</scope>
    <source>
        <strain evidence="3">G11-30</strain>
    </source>
</reference>
<dbReference type="GO" id="GO:0016705">
    <property type="term" value="F:oxidoreductase activity, acting on paired donors, with incorporation or reduction of molecular oxygen"/>
    <property type="evidence" value="ECO:0007669"/>
    <property type="project" value="InterPro"/>
</dbReference>
<feature type="domain" description="Luciferase-like" evidence="2">
    <location>
        <begin position="10"/>
        <end position="299"/>
    </location>
</feature>
<dbReference type="PANTHER" id="PTHR43244:SF1">
    <property type="entry name" value="5,10-METHYLENETETRAHYDROMETHANOPTERIN REDUCTASE"/>
    <property type="match status" value="1"/>
</dbReference>
<protein>
    <submittedName>
        <fullName evidence="3">LLM class flavin-dependent oxidoreductase</fullName>
    </submittedName>
</protein>
<keyword evidence="4" id="KW-1185">Reference proteome</keyword>
<organism evidence="3 4">
    <name type="scientific">Lacisediminihabitans changchengi</name>
    <dbReference type="NCBI Taxonomy" id="2787634"/>
    <lineage>
        <taxon>Bacteria</taxon>
        <taxon>Bacillati</taxon>
        <taxon>Actinomycetota</taxon>
        <taxon>Actinomycetes</taxon>
        <taxon>Micrococcales</taxon>
        <taxon>Microbacteriaceae</taxon>
        <taxon>Lacisediminihabitans</taxon>
    </lineage>
</organism>
<dbReference type="Gene3D" id="3.20.20.30">
    <property type="entry name" value="Luciferase-like domain"/>
    <property type="match status" value="1"/>
</dbReference>
<dbReference type="InterPro" id="IPR036661">
    <property type="entry name" value="Luciferase-like_sf"/>
</dbReference>
<evidence type="ECO:0000259" key="2">
    <source>
        <dbReference type="Pfam" id="PF00296"/>
    </source>
</evidence>
<dbReference type="InterPro" id="IPR050564">
    <property type="entry name" value="F420-G6PD/mer"/>
</dbReference>
<gene>
    <name evidence="3" type="ORF">IV501_01080</name>
</gene>
<accession>A0A934W1W6</accession>
<evidence type="ECO:0000313" key="3">
    <source>
        <dbReference type="EMBL" id="MBK4346216.1"/>
    </source>
</evidence>
<sequence>MGIGVQSDKAPGRYARVAALAEEVGLDVVSVFSDLLFQPPLPALLEMAAVTSRVRLGVAGYNPFTMHPYEIAGQYAALAARAPGRAYLGLVKGTWLTQIGLEQPRPLAHLEQAAGFIKALLSGDGVGYLGSVFTLEPGTRLDPSVPPQTVPLMIGSWGPRGAALAGRIADEIKVGGTANPAMVRLTRSRVAVGEDAAGRPRGTVGVIAGAVTVVSRSRTEARALARREVALYLDAIAAFDPTVELPEGLLELVAARLRSGDAAGAGRAIPGDVLDLFAFSGDPDDVAGQAQLLIDAGASRVEFGTPHGPDELEGIALLGRAVVPQLRRARVRT</sequence>
<dbReference type="SUPFAM" id="SSF51679">
    <property type="entry name" value="Bacterial luciferase-like"/>
    <property type="match status" value="1"/>
</dbReference>